<dbReference type="AlphaFoldDB" id="A0AAE4MC36"/>
<dbReference type="PANTHER" id="PTHR23407:SF1">
    <property type="entry name" value="5-FORMYLTETRAHYDROFOLATE CYCLO-LIGASE"/>
    <property type="match status" value="1"/>
</dbReference>
<dbReference type="GO" id="GO:0035999">
    <property type="term" value="P:tetrahydrofolate interconversion"/>
    <property type="evidence" value="ECO:0007669"/>
    <property type="project" value="TreeGrafter"/>
</dbReference>
<dbReference type="InterPro" id="IPR037171">
    <property type="entry name" value="NagB/RpiA_transferase-like"/>
</dbReference>
<keyword evidence="3" id="KW-0067">ATP-binding</keyword>
<protein>
    <recommendedName>
        <fullName evidence="6">5-formyltetrahydrofolate cyclo-ligase</fullName>
    </recommendedName>
</protein>
<evidence type="ECO:0000256" key="2">
    <source>
        <dbReference type="ARBA" id="ARBA00022741"/>
    </source>
</evidence>
<dbReference type="InterPro" id="IPR002698">
    <property type="entry name" value="FTHF_cligase"/>
</dbReference>
<dbReference type="GO" id="GO:0009396">
    <property type="term" value="P:folic acid-containing compound biosynthetic process"/>
    <property type="evidence" value="ECO:0007669"/>
    <property type="project" value="TreeGrafter"/>
</dbReference>
<dbReference type="SUPFAM" id="SSF100950">
    <property type="entry name" value="NagB/RpiA/CoA transferase-like"/>
    <property type="match status" value="1"/>
</dbReference>
<comment type="caution">
    <text evidence="4">The sequence shown here is derived from an EMBL/GenBank/DDBJ whole genome shotgun (WGS) entry which is preliminary data.</text>
</comment>
<comment type="similarity">
    <text evidence="1">Belongs to the 5-formyltetrahydrofolate cyclo-ligase family.</text>
</comment>
<proteinExistence type="inferred from homology"/>
<organism evidence="4 5">
    <name type="scientific">Methanorbis furvi</name>
    <dbReference type="NCBI Taxonomy" id="3028299"/>
    <lineage>
        <taxon>Archaea</taxon>
        <taxon>Methanobacteriati</taxon>
        <taxon>Methanobacteriota</taxon>
        <taxon>Stenosarchaea group</taxon>
        <taxon>Methanomicrobia</taxon>
        <taxon>Methanomicrobiales</taxon>
        <taxon>Methanocorpusculaceae</taxon>
        <taxon>Methanorbis</taxon>
    </lineage>
</organism>
<dbReference type="PIRSF" id="PIRSF006806">
    <property type="entry name" value="FTHF_cligase"/>
    <property type="match status" value="1"/>
</dbReference>
<dbReference type="Pfam" id="PF01812">
    <property type="entry name" value="5-FTHF_cyc-lig"/>
    <property type="match status" value="1"/>
</dbReference>
<accession>A0AAE4MC36</accession>
<sequence>MGNTYTTRMFIHSHADNSTMPSKAEIREHLRSVRDALTLEERREKSYYITEHLRKFLKPYKTVFAYVSKEPEVESLVIINCLLDEGKTVIVPIIQTETRTLRLSYLTSVADLEPGTFQVPEPLSAEIPADIDKIEIALLPLISFDRSGNRIGYGAGYYDRFFDAYPDIPRIGLAYACQEADRIPAEPYDRKMDWIVTENGIITCNPARPKRSRNVVL</sequence>
<evidence type="ECO:0000256" key="1">
    <source>
        <dbReference type="ARBA" id="ARBA00010638"/>
    </source>
</evidence>
<evidence type="ECO:0000256" key="3">
    <source>
        <dbReference type="ARBA" id="ARBA00022840"/>
    </source>
</evidence>
<evidence type="ECO:0000313" key="5">
    <source>
        <dbReference type="Proteomes" id="UP001273136"/>
    </source>
</evidence>
<dbReference type="Gene3D" id="3.40.50.10420">
    <property type="entry name" value="NagB/RpiA/CoA transferase-like"/>
    <property type="match status" value="1"/>
</dbReference>
<dbReference type="GO" id="GO:0030272">
    <property type="term" value="F:5-formyltetrahydrofolate cyclo-ligase activity"/>
    <property type="evidence" value="ECO:0007669"/>
    <property type="project" value="TreeGrafter"/>
</dbReference>
<dbReference type="PANTHER" id="PTHR23407">
    <property type="entry name" value="ATPASE INHIBITOR/5-FORMYLTETRAHYDROFOLATE CYCLO-LIGASE"/>
    <property type="match status" value="1"/>
</dbReference>
<keyword evidence="2" id="KW-0547">Nucleotide-binding</keyword>
<evidence type="ECO:0000313" key="4">
    <source>
        <dbReference type="EMBL" id="MDV0441641.1"/>
    </source>
</evidence>
<name>A0AAE4MC36_9EURY</name>
<gene>
    <name evidence="4" type="ORF">McpAg1_08490</name>
</gene>
<dbReference type="Proteomes" id="UP001273136">
    <property type="component" value="Unassembled WGS sequence"/>
</dbReference>
<reference evidence="4" key="1">
    <citation type="submission" date="2023-06" db="EMBL/GenBank/DDBJ databases">
        <title>Genome sequence of Methancorpusculaceae sp. Ag1.</title>
        <authorList>
            <person name="Protasov E."/>
            <person name="Platt K."/>
            <person name="Poehlein A."/>
            <person name="Daniel R."/>
            <person name="Brune A."/>
        </authorList>
    </citation>
    <scope>NUCLEOTIDE SEQUENCE</scope>
    <source>
        <strain evidence="4">Ag1</strain>
    </source>
</reference>
<dbReference type="NCBIfam" id="TIGR02727">
    <property type="entry name" value="MTHFS_bact"/>
    <property type="match status" value="1"/>
</dbReference>
<evidence type="ECO:0008006" key="6">
    <source>
        <dbReference type="Google" id="ProtNLM"/>
    </source>
</evidence>
<dbReference type="GO" id="GO:0005524">
    <property type="term" value="F:ATP binding"/>
    <property type="evidence" value="ECO:0007669"/>
    <property type="project" value="UniProtKB-KW"/>
</dbReference>
<dbReference type="EMBL" id="JAWDKA010000004">
    <property type="protein sequence ID" value="MDV0441641.1"/>
    <property type="molecule type" value="Genomic_DNA"/>
</dbReference>
<keyword evidence="5" id="KW-1185">Reference proteome</keyword>
<dbReference type="InterPro" id="IPR024185">
    <property type="entry name" value="FTHF_cligase-like_sf"/>
</dbReference>